<dbReference type="STRING" id="1126833.VN24_21645"/>
<name>A0A0D5NP73_9BACL</name>
<dbReference type="PATRIC" id="fig|1126833.4.peg.4759"/>
<gene>
    <name evidence="1" type="ORF">VN24_21645</name>
</gene>
<accession>A0A0D5NP73</accession>
<protein>
    <submittedName>
        <fullName evidence="1">Uncharacterized protein</fullName>
    </submittedName>
</protein>
<reference evidence="1 2" key="1">
    <citation type="journal article" date="2015" name="J. Biotechnol.">
        <title>Complete genome sequence of Paenibacillus beijingensis 7188(T) (=DSM 24997(T)), a novel rhizobacterium from jujube garden soil.</title>
        <authorList>
            <person name="Kwak Y."/>
            <person name="Shin J.H."/>
        </authorList>
    </citation>
    <scope>NUCLEOTIDE SEQUENCE [LARGE SCALE GENOMIC DNA]</scope>
    <source>
        <strain evidence="1 2">DSM 24997</strain>
    </source>
</reference>
<evidence type="ECO:0000313" key="2">
    <source>
        <dbReference type="Proteomes" id="UP000032633"/>
    </source>
</evidence>
<dbReference type="HOGENOM" id="CLU_2524369_0_0_9"/>
<proteinExistence type="predicted"/>
<sequence length="84" mass="9830">MKNVSGAAAVQIKRTLFDDRMLEELLKRLPVWKIKGIVVPSLILVVTIRKRLDGRNNAIFSRRMMLEYVVWAVYRQQRQTNVMG</sequence>
<keyword evidence="2" id="KW-1185">Reference proteome</keyword>
<dbReference type="KEGG" id="pbj:VN24_21645"/>
<dbReference type="OrthoDB" id="9773047at2"/>
<dbReference type="AlphaFoldDB" id="A0A0D5NP73"/>
<reference evidence="2" key="2">
    <citation type="submission" date="2015-03" db="EMBL/GenBank/DDBJ databases">
        <title>Genome sequence of Paenibacillus beijingensis strain DSM 24997T.</title>
        <authorList>
            <person name="Kwak Y."/>
            <person name="Shin J.-H."/>
        </authorList>
    </citation>
    <scope>NUCLEOTIDE SEQUENCE [LARGE SCALE GENOMIC DNA]</scope>
    <source>
        <strain evidence="2">DSM 24997</strain>
    </source>
</reference>
<dbReference type="EMBL" id="CP011058">
    <property type="protein sequence ID" value="AJY76698.1"/>
    <property type="molecule type" value="Genomic_DNA"/>
</dbReference>
<dbReference type="Proteomes" id="UP000032633">
    <property type="component" value="Chromosome"/>
</dbReference>
<evidence type="ECO:0000313" key="1">
    <source>
        <dbReference type="EMBL" id="AJY76698.1"/>
    </source>
</evidence>
<dbReference type="RefSeq" id="WP_045672123.1">
    <property type="nucleotide sequence ID" value="NZ_CP011058.1"/>
</dbReference>
<organism evidence="1 2">
    <name type="scientific">Paenibacillus beijingensis</name>
    <dbReference type="NCBI Taxonomy" id="1126833"/>
    <lineage>
        <taxon>Bacteria</taxon>
        <taxon>Bacillati</taxon>
        <taxon>Bacillota</taxon>
        <taxon>Bacilli</taxon>
        <taxon>Bacillales</taxon>
        <taxon>Paenibacillaceae</taxon>
        <taxon>Paenibacillus</taxon>
    </lineage>
</organism>